<keyword evidence="8" id="KW-1185">Reference proteome</keyword>
<feature type="chain" id="PRO_5020927655" evidence="5">
    <location>
        <begin position="28"/>
        <end position="204"/>
    </location>
</feature>
<gene>
    <name evidence="7" type="ORF">EPA99_15370</name>
</gene>
<dbReference type="Proteomes" id="UP000289784">
    <property type="component" value="Unassembled WGS sequence"/>
</dbReference>
<evidence type="ECO:0000313" key="7">
    <source>
        <dbReference type="EMBL" id="RXR02034.1"/>
    </source>
</evidence>
<evidence type="ECO:0000313" key="8">
    <source>
        <dbReference type="Proteomes" id="UP000289784"/>
    </source>
</evidence>
<dbReference type="Pfam" id="PF00691">
    <property type="entry name" value="OmpA"/>
    <property type="match status" value="1"/>
</dbReference>
<keyword evidence="3" id="KW-0998">Cell outer membrane</keyword>
<keyword evidence="2 4" id="KW-0472">Membrane</keyword>
<name>A0A4Q1JTP9_9GAMM</name>
<dbReference type="InterPro" id="IPR050330">
    <property type="entry name" value="Bact_OuterMem_StrucFunc"/>
</dbReference>
<dbReference type="AlphaFoldDB" id="A0A4Q1JTP9"/>
<dbReference type="InterPro" id="IPR036737">
    <property type="entry name" value="OmpA-like_sf"/>
</dbReference>
<dbReference type="RefSeq" id="WP_129472123.1">
    <property type="nucleotide sequence ID" value="NZ_SAWZ01000009.1"/>
</dbReference>
<feature type="signal peptide" evidence="5">
    <location>
        <begin position="1"/>
        <end position="27"/>
    </location>
</feature>
<dbReference type="PANTHER" id="PTHR30329">
    <property type="entry name" value="STATOR ELEMENT OF FLAGELLAR MOTOR COMPLEX"/>
    <property type="match status" value="1"/>
</dbReference>
<evidence type="ECO:0000256" key="5">
    <source>
        <dbReference type="SAM" id="SignalP"/>
    </source>
</evidence>
<evidence type="ECO:0000256" key="3">
    <source>
        <dbReference type="ARBA" id="ARBA00023237"/>
    </source>
</evidence>
<dbReference type="PANTHER" id="PTHR30329:SF21">
    <property type="entry name" value="LIPOPROTEIN YIAD-RELATED"/>
    <property type="match status" value="1"/>
</dbReference>
<evidence type="ECO:0000256" key="2">
    <source>
        <dbReference type="ARBA" id="ARBA00023136"/>
    </source>
</evidence>
<evidence type="ECO:0000256" key="1">
    <source>
        <dbReference type="ARBA" id="ARBA00004442"/>
    </source>
</evidence>
<comment type="caution">
    <text evidence="7">The sequence shown here is derived from an EMBL/GenBank/DDBJ whole genome shotgun (WGS) entry which is preliminary data.</text>
</comment>
<dbReference type="Gene3D" id="3.30.1330.60">
    <property type="entry name" value="OmpA-like domain"/>
    <property type="match status" value="1"/>
</dbReference>
<evidence type="ECO:0000256" key="4">
    <source>
        <dbReference type="PROSITE-ProRule" id="PRU00473"/>
    </source>
</evidence>
<dbReference type="InterPro" id="IPR006664">
    <property type="entry name" value="OMP_bac"/>
</dbReference>
<accession>A0A4Q1JTP9</accession>
<dbReference type="SUPFAM" id="SSF103088">
    <property type="entry name" value="OmpA-like"/>
    <property type="match status" value="1"/>
</dbReference>
<dbReference type="PRINTS" id="PR01021">
    <property type="entry name" value="OMPADOMAIN"/>
</dbReference>
<organism evidence="7 8">
    <name type="scientific">Pseudoxanthomonas composti</name>
    <dbReference type="NCBI Taxonomy" id="2137479"/>
    <lineage>
        <taxon>Bacteria</taxon>
        <taxon>Pseudomonadati</taxon>
        <taxon>Pseudomonadota</taxon>
        <taxon>Gammaproteobacteria</taxon>
        <taxon>Lysobacterales</taxon>
        <taxon>Lysobacteraceae</taxon>
        <taxon>Pseudoxanthomonas</taxon>
    </lineage>
</organism>
<dbReference type="GO" id="GO:0009279">
    <property type="term" value="C:cell outer membrane"/>
    <property type="evidence" value="ECO:0007669"/>
    <property type="project" value="UniProtKB-SubCell"/>
</dbReference>
<protein>
    <submittedName>
        <fullName evidence="7">OmpA family protein</fullName>
    </submittedName>
</protein>
<dbReference type="EMBL" id="SAWZ01000009">
    <property type="protein sequence ID" value="RXR02034.1"/>
    <property type="molecule type" value="Genomic_DNA"/>
</dbReference>
<dbReference type="OrthoDB" id="1149075at2"/>
<comment type="subcellular location">
    <subcellularLocation>
        <location evidence="1">Cell outer membrane</location>
    </subcellularLocation>
</comment>
<dbReference type="PROSITE" id="PS51123">
    <property type="entry name" value="OMPA_2"/>
    <property type="match status" value="1"/>
</dbReference>
<evidence type="ECO:0000259" key="6">
    <source>
        <dbReference type="PROSITE" id="PS51123"/>
    </source>
</evidence>
<reference evidence="7 8" key="1">
    <citation type="submission" date="2019-01" db="EMBL/GenBank/DDBJ databases">
        <title>Pseudoxanthomonas composti sp. nov., isolated from compost.</title>
        <authorList>
            <person name="Yang G."/>
        </authorList>
    </citation>
    <scope>NUCLEOTIDE SEQUENCE [LARGE SCALE GENOMIC DNA]</scope>
    <source>
        <strain evidence="7 8">GSS15</strain>
    </source>
</reference>
<sequence length="204" mass="22071">MPFLQDPRGRLVAALAWLLLLSGCAAAPTRITLLPDQDGHLGAVSIATAQGQERIDQAYGSVAVERATAAPAAARPVDRQAFESSHRALLQAQPTPPRSFVLNFKFDSMELTAESKKLLPQVLEVVRSRLPTEVTVFGYADSAGAADYNLALSAERARAVEKLLRQIDPALPVEVQYFGDKAPLVPTRPGVPEPRNRRAEIVVL</sequence>
<keyword evidence="5" id="KW-0732">Signal</keyword>
<dbReference type="CDD" id="cd07185">
    <property type="entry name" value="OmpA_C-like"/>
    <property type="match status" value="1"/>
</dbReference>
<feature type="domain" description="OmpA-like" evidence="6">
    <location>
        <begin position="91"/>
        <end position="204"/>
    </location>
</feature>
<proteinExistence type="predicted"/>
<dbReference type="InterPro" id="IPR006665">
    <property type="entry name" value="OmpA-like"/>
</dbReference>